<dbReference type="GeneID" id="84059805"/>
<dbReference type="AlphaFoldDB" id="C3N2S8"/>
<gene>
    <name evidence="2" type="ordered locus">M1627_2584</name>
</gene>
<keyword evidence="1" id="KW-1133">Transmembrane helix</keyword>
<dbReference type="EMBL" id="CP001401">
    <property type="protein sequence ID" value="ACP56425.1"/>
    <property type="molecule type" value="Genomic_DNA"/>
</dbReference>
<dbReference type="KEGG" id="sim:M1627_2584"/>
<evidence type="ECO:0000313" key="3">
    <source>
        <dbReference type="Proteomes" id="UP000002307"/>
    </source>
</evidence>
<feature type="transmembrane region" description="Helical" evidence="1">
    <location>
        <begin position="183"/>
        <end position="209"/>
    </location>
</feature>
<evidence type="ECO:0000313" key="2">
    <source>
        <dbReference type="EMBL" id="ACP56425.1"/>
    </source>
</evidence>
<feature type="transmembrane region" description="Helical" evidence="1">
    <location>
        <begin position="158"/>
        <end position="177"/>
    </location>
</feature>
<feature type="transmembrane region" description="Helical" evidence="1">
    <location>
        <begin position="90"/>
        <end position="114"/>
    </location>
</feature>
<evidence type="ECO:0000256" key="1">
    <source>
        <dbReference type="SAM" id="Phobius"/>
    </source>
</evidence>
<keyword evidence="1" id="KW-0812">Transmembrane</keyword>
<organism evidence="2 3">
    <name type="scientific">Saccharolobus islandicus (strain M.16.27)</name>
    <name type="common">Sulfolobus islandicus</name>
    <dbReference type="NCBI Taxonomy" id="427318"/>
    <lineage>
        <taxon>Archaea</taxon>
        <taxon>Thermoproteota</taxon>
        <taxon>Thermoprotei</taxon>
        <taxon>Sulfolobales</taxon>
        <taxon>Sulfolobaceae</taxon>
        <taxon>Saccharolobus</taxon>
    </lineage>
</organism>
<reference evidence="2 3" key="1">
    <citation type="journal article" date="2009" name="Proc. Natl. Acad. Sci. U.S.A.">
        <title>Biogeography of the Sulfolobus islandicus pan-genome.</title>
        <authorList>
            <person name="Reno M.L."/>
            <person name="Held N.L."/>
            <person name="Fields C.J."/>
            <person name="Burke P.V."/>
            <person name="Whitaker R.J."/>
        </authorList>
    </citation>
    <scope>NUCLEOTIDE SEQUENCE [LARGE SCALE GENOMIC DNA]</scope>
    <source>
        <strain evidence="2 3">M.16.27</strain>
    </source>
</reference>
<dbReference type="HOGENOM" id="CLU_1275382_0_0_2"/>
<feature type="transmembrane region" description="Helical" evidence="1">
    <location>
        <begin position="18"/>
        <end position="38"/>
    </location>
</feature>
<dbReference type="Proteomes" id="UP000002307">
    <property type="component" value="Chromosome"/>
</dbReference>
<keyword evidence="1" id="KW-0472">Membrane</keyword>
<name>C3N2S8_SACI3</name>
<protein>
    <recommendedName>
        <fullName evidence="4">ABC-2 type transport system permease protein</fullName>
    </recommendedName>
</protein>
<proteinExistence type="predicted"/>
<sequence length="216" mass="24120">MIGLFLKRMVKRSITTTLYYLIISTVVVALEIYEIVSIKIVSPVLLTTLLISPLIFGIMSSVLATSLFIDDRQNGLLEYLISGGISPKRIFYIYILAFMGFTLPVIFLISVILGLLVNNFYYLILILINAMGISWISVPLSLYLTVLQRTSGSTRAPLGTYIGLMIYFIYIFSTTYIKTTTEILDLLLYVGVGLLTLAIVLTILLGNLVRTEKLLP</sequence>
<accession>C3N2S8</accession>
<feature type="transmembrane region" description="Helical" evidence="1">
    <location>
        <begin position="44"/>
        <end position="69"/>
    </location>
</feature>
<feature type="transmembrane region" description="Helical" evidence="1">
    <location>
        <begin position="120"/>
        <end position="146"/>
    </location>
</feature>
<evidence type="ECO:0008006" key="4">
    <source>
        <dbReference type="Google" id="ProtNLM"/>
    </source>
</evidence>
<dbReference type="RefSeq" id="WP_012719192.1">
    <property type="nucleotide sequence ID" value="NC_012632.1"/>
</dbReference>